<feature type="transmembrane region" description="Helical" evidence="7">
    <location>
        <begin position="7"/>
        <end position="25"/>
    </location>
</feature>
<name>U7VFD7_9FUSO</name>
<feature type="transmembrane region" description="Helical" evidence="7">
    <location>
        <begin position="171"/>
        <end position="191"/>
    </location>
</feature>
<keyword evidence="3 7" id="KW-0812">Transmembrane</keyword>
<evidence type="ECO:0000256" key="4">
    <source>
        <dbReference type="ARBA" id="ARBA00022989"/>
    </source>
</evidence>
<comment type="subcellular location">
    <subcellularLocation>
        <location evidence="1">Membrane</location>
        <topology evidence="1">Multi-pass membrane protein</topology>
    </subcellularLocation>
</comment>
<dbReference type="PROSITE" id="PS00217">
    <property type="entry name" value="SUGAR_TRANSPORT_2"/>
    <property type="match status" value="1"/>
</dbReference>
<organism evidence="9 10">
    <name type="scientific">Cetobacterium somerae ATCC BAA-474</name>
    <dbReference type="NCBI Taxonomy" id="1319815"/>
    <lineage>
        <taxon>Bacteria</taxon>
        <taxon>Fusobacteriati</taxon>
        <taxon>Fusobacteriota</taxon>
        <taxon>Fusobacteriia</taxon>
        <taxon>Fusobacteriales</taxon>
        <taxon>Fusobacteriaceae</taxon>
        <taxon>Cetobacterium</taxon>
    </lineage>
</organism>
<protein>
    <submittedName>
        <fullName evidence="9">MFS transporter, SP family</fullName>
    </submittedName>
</protein>
<dbReference type="Pfam" id="PF00083">
    <property type="entry name" value="Sugar_tr"/>
    <property type="match status" value="1"/>
</dbReference>
<reference evidence="9 10" key="1">
    <citation type="submission" date="2013-08" db="EMBL/GenBank/DDBJ databases">
        <authorList>
            <person name="Weinstock G."/>
            <person name="Sodergren E."/>
            <person name="Wylie T."/>
            <person name="Fulton L."/>
            <person name="Fulton R."/>
            <person name="Fronick C."/>
            <person name="O'Laughlin M."/>
            <person name="Godfrey J."/>
            <person name="Miner T."/>
            <person name="Herter B."/>
            <person name="Appelbaum E."/>
            <person name="Cordes M."/>
            <person name="Lek S."/>
            <person name="Wollam A."/>
            <person name="Pepin K.H."/>
            <person name="Palsikar V.B."/>
            <person name="Mitreva M."/>
            <person name="Wilson R.K."/>
        </authorList>
    </citation>
    <scope>NUCLEOTIDE SEQUENCE [LARGE SCALE GENOMIC DNA]</scope>
    <source>
        <strain evidence="9 10">ATCC BAA-474</strain>
    </source>
</reference>
<dbReference type="GO" id="GO:0005351">
    <property type="term" value="F:carbohydrate:proton symporter activity"/>
    <property type="evidence" value="ECO:0007669"/>
    <property type="project" value="TreeGrafter"/>
</dbReference>
<feature type="transmembrane region" description="Helical" evidence="7">
    <location>
        <begin position="78"/>
        <end position="100"/>
    </location>
</feature>
<dbReference type="HOGENOM" id="CLU_001265_30_5_0"/>
<comment type="similarity">
    <text evidence="2 6">Belongs to the major facilitator superfamily. Sugar transporter (TC 2.A.1.1) family.</text>
</comment>
<dbReference type="PANTHER" id="PTHR48022:SF2">
    <property type="entry name" value="PLASTIDIC GLUCOSE TRANSPORTER 4"/>
    <property type="match status" value="1"/>
</dbReference>
<dbReference type="InterPro" id="IPR005828">
    <property type="entry name" value="MFS_sugar_transport-like"/>
</dbReference>
<dbReference type="NCBIfam" id="TIGR00879">
    <property type="entry name" value="SP"/>
    <property type="match status" value="1"/>
</dbReference>
<keyword evidence="10" id="KW-1185">Reference proteome</keyword>
<feature type="transmembrane region" description="Helical" evidence="7">
    <location>
        <begin position="45"/>
        <end position="66"/>
    </location>
</feature>
<dbReference type="InterPro" id="IPR050360">
    <property type="entry name" value="MFS_Sugar_Transporters"/>
</dbReference>
<dbReference type="STRING" id="1319815.HMPREF0202_00304"/>
<keyword evidence="4 7" id="KW-1133">Transmembrane helix</keyword>
<dbReference type="Gene3D" id="1.20.1250.20">
    <property type="entry name" value="MFS general substrate transporter like domains"/>
    <property type="match status" value="2"/>
</dbReference>
<evidence type="ECO:0000313" key="10">
    <source>
        <dbReference type="Proteomes" id="UP000017081"/>
    </source>
</evidence>
<dbReference type="PROSITE" id="PS50850">
    <property type="entry name" value="MFS"/>
    <property type="match status" value="1"/>
</dbReference>
<feature type="transmembrane region" description="Helical" evidence="7">
    <location>
        <begin position="414"/>
        <end position="435"/>
    </location>
</feature>
<feature type="transmembrane region" description="Helical" evidence="7">
    <location>
        <begin position="288"/>
        <end position="309"/>
    </location>
</feature>
<dbReference type="InterPro" id="IPR036259">
    <property type="entry name" value="MFS_trans_sf"/>
</dbReference>
<proteinExistence type="inferred from homology"/>
<feature type="transmembrane region" description="Helical" evidence="7">
    <location>
        <begin position="106"/>
        <end position="127"/>
    </location>
</feature>
<keyword evidence="6" id="KW-0813">Transport</keyword>
<dbReference type="InterPro" id="IPR005829">
    <property type="entry name" value="Sugar_transporter_CS"/>
</dbReference>
<dbReference type="PANTHER" id="PTHR48022">
    <property type="entry name" value="PLASTIDIC GLUCOSE TRANSPORTER 4"/>
    <property type="match status" value="1"/>
</dbReference>
<evidence type="ECO:0000256" key="2">
    <source>
        <dbReference type="ARBA" id="ARBA00010992"/>
    </source>
</evidence>
<dbReference type="RefSeq" id="WP_023049853.1">
    <property type="nucleotide sequence ID" value="NZ_CP173065.2"/>
</dbReference>
<sequence length="457" mass="50997">MKNKNIYTVASIVGMAGFIFVYDSANLGGSVKYIQPYFKLGPSQVGILVAISLIGNFFGSLLAGYFSDKIGRKLTMIYGVIVGIIGLLFASLAPFITIFYIGRIVFGFSIGLIFVAAPMYITEVAPAPKRGRAGSIRQLLLAFGLILGYTIGFIFNYHFSLEWNIKFGWRVLIFIEIALLIIMLFSMLTLVESPRWLIIKGRIEEAKESLEAFIDSKERVNIVFSEMLTNNSPEISGKKIKIRGGLVYALTLCIIFPIFRQLSGVNAITYYAQKIFATISSDTPSLAYFQSIFIGVSELLGAIFVVTFADKMGRKILLLIGAAGMFFSEAFIAYSLYETQIGLDLSYFIYIYNFFFTISAGAMLTVYISEVLPTVIRSKGSSLTGMINWIADAAIIYSFPLLNANIYLTEKFHGSISFIIFSGSMLIFFIIILFLPETKDKTLEEIADYWKTKGDWE</sequence>
<dbReference type="EMBL" id="AXZF01000011">
    <property type="protein sequence ID" value="ERT69844.1"/>
    <property type="molecule type" value="Genomic_DNA"/>
</dbReference>
<feature type="transmembrane region" description="Helical" evidence="7">
    <location>
        <begin position="349"/>
        <end position="368"/>
    </location>
</feature>
<evidence type="ECO:0000256" key="6">
    <source>
        <dbReference type="RuleBase" id="RU003346"/>
    </source>
</evidence>
<dbReference type="InterPro" id="IPR003663">
    <property type="entry name" value="Sugar/inositol_transpt"/>
</dbReference>
<dbReference type="SUPFAM" id="SSF103473">
    <property type="entry name" value="MFS general substrate transporter"/>
    <property type="match status" value="1"/>
</dbReference>
<evidence type="ECO:0000256" key="5">
    <source>
        <dbReference type="ARBA" id="ARBA00023136"/>
    </source>
</evidence>
<dbReference type="eggNOG" id="COG2814">
    <property type="taxonomic scope" value="Bacteria"/>
</dbReference>
<dbReference type="PRINTS" id="PR00171">
    <property type="entry name" value="SUGRTRNSPORT"/>
</dbReference>
<evidence type="ECO:0000256" key="1">
    <source>
        <dbReference type="ARBA" id="ARBA00004141"/>
    </source>
</evidence>
<keyword evidence="5 7" id="KW-0472">Membrane</keyword>
<evidence type="ECO:0000259" key="8">
    <source>
        <dbReference type="PROSITE" id="PS50850"/>
    </source>
</evidence>
<dbReference type="PROSITE" id="PS00216">
    <property type="entry name" value="SUGAR_TRANSPORT_1"/>
    <property type="match status" value="2"/>
</dbReference>
<dbReference type="Proteomes" id="UP000017081">
    <property type="component" value="Unassembled WGS sequence"/>
</dbReference>
<feature type="transmembrane region" description="Helical" evidence="7">
    <location>
        <begin position="139"/>
        <end position="159"/>
    </location>
</feature>
<feature type="transmembrane region" description="Helical" evidence="7">
    <location>
        <begin position="246"/>
        <end position="268"/>
    </location>
</feature>
<evidence type="ECO:0000256" key="3">
    <source>
        <dbReference type="ARBA" id="ARBA00022692"/>
    </source>
</evidence>
<accession>U7VFD7</accession>
<evidence type="ECO:0000313" key="9">
    <source>
        <dbReference type="EMBL" id="ERT69844.1"/>
    </source>
</evidence>
<feature type="domain" description="Major facilitator superfamily (MFS) profile" evidence="8">
    <location>
        <begin position="9"/>
        <end position="440"/>
    </location>
</feature>
<comment type="caution">
    <text evidence="9">The sequence shown here is derived from an EMBL/GenBank/DDBJ whole genome shotgun (WGS) entry which is preliminary data.</text>
</comment>
<evidence type="ECO:0000256" key="7">
    <source>
        <dbReference type="SAM" id="Phobius"/>
    </source>
</evidence>
<dbReference type="InterPro" id="IPR020846">
    <property type="entry name" value="MFS_dom"/>
</dbReference>
<feature type="transmembrane region" description="Helical" evidence="7">
    <location>
        <begin position="316"/>
        <end position="337"/>
    </location>
</feature>
<feature type="transmembrane region" description="Helical" evidence="7">
    <location>
        <begin position="389"/>
        <end position="408"/>
    </location>
</feature>
<dbReference type="GO" id="GO:0016020">
    <property type="term" value="C:membrane"/>
    <property type="evidence" value="ECO:0007669"/>
    <property type="project" value="UniProtKB-SubCell"/>
</dbReference>
<dbReference type="AlphaFoldDB" id="U7VFD7"/>
<gene>
    <name evidence="9" type="ORF">HMPREF0202_00304</name>
</gene>